<dbReference type="Gene3D" id="1.10.1040.10">
    <property type="entry name" value="N-(1-d-carboxylethyl)-l-norvaline Dehydrogenase, domain 2"/>
    <property type="match status" value="1"/>
</dbReference>
<evidence type="ECO:0000256" key="2">
    <source>
        <dbReference type="ARBA" id="ARBA00007870"/>
    </source>
</evidence>
<keyword evidence="4 10" id="KW-0521">NADP</keyword>
<dbReference type="InterPro" id="IPR036291">
    <property type="entry name" value="NAD(P)-bd_dom_sf"/>
</dbReference>
<evidence type="ECO:0000256" key="5">
    <source>
        <dbReference type="ARBA" id="ARBA00022993"/>
    </source>
</evidence>
<evidence type="ECO:0000256" key="3">
    <source>
        <dbReference type="ARBA" id="ARBA00013014"/>
    </source>
</evidence>
<dbReference type="EMBL" id="JBHSXL010000008">
    <property type="protein sequence ID" value="MFC6892685.1"/>
    <property type="molecule type" value="Genomic_DNA"/>
</dbReference>
<organism evidence="13 14">
    <name type="scientific">Halopenitus salinus</name>
    <dbReference type="NCBI Taxonomy" id="1198295"/>
    <lineage>
        <taxon>Archaea</taxon>
        <taxon>Methanobacteriati</taxon>
        <taxon>Methanobacteriota</taxon>
        <taxon>Stenosarchaea group</taxon>
        <taxon>Halobacteria</taxon>
        <taxon>Halobacteriales</taxon>
        <taxon>Haloferacaceae</taxon>
        <taxon>Halopenitus</taxon>
    </lineage>
</organism>
<dbReference type="Gene3D" id="3.40.50.720">
    <property type="entry name" value="NAD(P)-binding Rossmann-like Domain"/>
    <property type="match status" value="1"/>
</dbReference>
<dbReference type="PANTHER" id="PTHR43765:SF2">
    <property type="entry name" value="2-DEHYDROPANTOATE 2-REDUCTASE"/>
    <property type="match status" value="1"/>
</dbReference>
<evidence type="ECO:0000259" key="12">
    <source>
        <dbReference type="Pfam" id="PF08546"/>
    </source>
</evidence>
<keyword evidence="14" id="KW-1185">Reference proteome</keyword>
<comment type="caution">
    <text evidence="13">The sequence shown here is derived from an EMBL/GenBank/DDBJ whole genome shotgun (WGS) entry which is preliminary data.</text>
</comment>
<evidence type="ECO:0000256" key="10">
    <source>
        <dbReference type="RuleBase" id="RU362068"/>
    </source>
</evidence>
<dbReference type="InterPro" id="IPR008927">
    <property type="entry name" value="6-PGluconate_DH-like_C_sf"/>
</dbReference>
<dbReference type="AlphaFoldDB" id="A0ABD5UT41"/>
<keyword evidence="5 10" id="KW-0173">Coenzyme A biosynthesis</keyword>
<sequence>MHVLVFGAGSLGSLVGGLLARAHEVTLVGRDPHMRRVREDGLAIEGAIEAHVRPRALTDGTGERADVAILTTKAYDTDAAARVLSTGEYDTVLSLQNGLTEERLVAALSTRVLAGTATYGARLRDPGTVECTGTGEVTIGSLSGGIDPDAERIAEAFRSAGMRAALAEDMPRRRFEKLAVNAGINGPTALADVDNAAVLAGPAGDVGCAAAREVARVARAEGIDLSNADALRALERVAEATARNHSSMRRDLANGRRTEVEAIYGAVVDRAAAHDVDVPVCRTIGDLIRAAESDGRDG</sequence>
<dbReference type="GO" id="GO:0008677">
    <property type="term" value="F:2-dehydropantoate 2-reductase activity"/>
    <property type="evidence" value="ECO:0007669"/>
    <property type="project" value="UniProtKB-EC"/>
</dbReference>
<dbReference type="GO" id="GO:0015937">
    <property type="term" value="P:coenzyme A biosynthetic process"/>
    <property type="evidence" value="ECO:0007669"/>
    <property type="project" value="UniProtKB-KW"/>
</dbReference>
<accession>A0ABD5UT41</accession>
<dbReference type="SUPFAM" id="SSF48179">
    <property type="entry name" value="6-phosphogluconate dehydrogenase C-terminal domain-like"/>
    <property type="match status" value="1"/>
</dbReference>
<keyword evidence="6 10" id="KW-0560">Oxidoreductase</keyword>
<comment type="catalytic activity">
    <reaction evidence="9">
        <text>(R)-pantoate + NAD(+) = 2-dehydropantoate + NADH + H(+)</text>
        <dbReference type="Rhea" id="RHEA:61292"/>
        <dbReference type="ChEBI" id="CHEBI:11561"/>
        <dbReference type="ChEBI" id="CHEBI:15378"/>
        <dbReference type="ChEBI" id="CHEBI:15980"/>
        <dbReference type="ChEBI" id="CHEBI:57540"/>
        <dbReference type="ChEBI" id="CHEBI:57945"/>
    </reaction>
    <physiologicalReaction direction="right-to-left" evidence="9">
        <dbReference type="Rhea" id="RHEA:61294"/>
    </physiologicalReaction>
</comment>
<evidence type="ECO:0000313" key="14">
    <source>
        <dbReference type="Proteomes" id="UP001596296"/>
    </source>
</evidence>
<evidence type="ECO:0000256" key="6">
    <source>
        <dbReference type="ARBA" id="ARBA00023002"/>
    </source>
</evidence>
<reference evidence="13 14" key="1">
    <citation type="journal article" date="2019" name="Int. J. Syst. Evol. Microbiol.">
        <title>The Global Catalogue of Microorganisms (GCM) 10K type strain sequencing project: providing services to taxonomists for standard genome sequencing and annotation.</title>
        <authorList>
            <consortium name="The Broad Institute Genomics Platform"/>
            <consortium name="The Broad Institute Genome Sequencing Center for Infectious Disease"/>
            <person name="Wu L."/>
            <person name="Ma J."/>
        </authorList>
    </citation>
    <scope>NUCLEOTIDE SEQUENCE [LARGE SCALE GENOMIC DNA]</scope>
    <source>
        <strain evidence="13 14">SKJ47</strain>
    </source>
</reference>
<feature type="domain" description="Ketopantoate reductase N-terminal" evidence="11">
    <location>
        <begin position="3"/>
        <end position="143"/>
    </location>
</feature>
<name>A0ABD5UT41_9EURY</name>
<dbReference type="Pfam" id="PF02558">
    <property type="entry name" value="ApbA"/>
    <property type="match status" value="1"/>
</dbReference>
<dbReference type="InterPro" id="IPR003710">
    <property type="entry name" value="ApbA"/>
</dbReference>
<dbReference type="InterPro" id="IPR050838">
    <property type="entry name" value="Ketopantoate_reductase"/>
</dbReference>
<comment type="function">
    <text evidence="10">Catalyzes the NADPH-dependent reduction of ketopantoate into pantoic acid.</text>
</comment>
<comment type="similarity">
    <text evidence="2 10">Belongs to the ketopantoate reductase family.</text>
</comment>
<evidence type="ECO:0000256" key="7">
    <source>
        <dbReference type="ARBA" id="ARBA00032024"/>
    </source>
</evidence>
<proteinExistence type="inferred from homology"/>
<dbReference type="PANTHER" id="PTHR43765">
    <property type="entry name" value="2-DEHYDROPANTOATE 2-REDUCTASE-RELATED"/>
    <property type="match status" value="1"/>
</dbReference>
<dbReference type="NCBIfam" id="TIGR00745">
    <property type="entry name" value="apbA_panE"/>
    <property type="match status" value="1"/>
</dbReference>
<evidence type="ECO:0000256" key="1">
    <source>
        <dbReference type="ARBA" id="ARBA00004724"/>
    </source>
</evidence>
<feature type="domain" description="Ketopantoate reductase C-terminal" evidence="12">
    <location>
        <begin position="172"/>
        <end position="291"/>
    </location>
</feature>
<dbReference type="Proteomes" id="UP001596296">
    <property type="component" value="Unassembled WGS sequence"/>
</dbReference>
<gene>
    <name evidence="13" type="ORF">ACFQE9_08725</name>
</gene>
<dbReference type="SUPFAM" id="SSF51735">
    <property type="entry name" value="NAD(P)-binding Rossmann-fold domains"/>
    <property type="match status" value="1"/>
</dbReference>
<evidence type="ECO:0000256" key="4">
    <source>
        <dbReference type="ARBA" id="ARBA00022857"/>
    </source>
</evidence>
<comment type="pathway">
    <text evidence="1 10">Cofactor biosynthesis; coenzyme A biosynthesis.</text>
</comment>
<evidence type="ECO:0000256" key="8">
    <source>
        <dbReference type="ARBA" id="ARBA00047506"/>
    </source>
</evidence>
<evidence type="ECO:0000313" key="13">
    <source>
        <dbReference type="EMBL" id="MFC6892685.1"/>
    </source>
</evidence>
<dbReference type="InterPro" id="IPR013328">
    <property type="entry name" value="6PGD_dom2"/>
</dbReference>
<dbReference type="Pfam" id="PF08546">
    <property type="entry name" value="ApbA_C"/>
    <property type="match status" value="1"/>
</dbReference>
<dbReference type="RefSeq" id="WP_379743347.1">
    <property type="nucleotide sequence ID" value="NZ_JBHSVN010000001.1"/>
</dbReference>
<dbReference type="InterPro" id="IPR013752">
    <property type="entry name" value="KPA_reductase"/>
</dbReference>
<protein>
    <recommendedName>
        <fullName evidence="3 10">2-dehydropantoate 2-reductase</fullName>
        <ecNumber evidence="3 10">1.1.1.169</ecNumber>
    </recommendedName>
    <alternativeName>
        <fullName evidence="7 10">Ketopantoate reductase</fullName>
    </alternativeName>
</protein>
<evidence type="ECO:0000259" key="11">
    <source>
        <dbReference type="Pfam" id="PF02558"/>
    </source>
</evidence>
<dbReference type="EC" id="1.1.1.169" evidence="3 10"/>
<comment type="catalytic activity">
    <reaction evidence="8">
        <text>(R)-pantoate + NADP(+) = 2-dehydropantoate + NADPH + H(+)</text>
        <dbReference type="Rhea" id="RHEA:16233"/>
        <dbReference type="ChEBI" id="CHEBI:11561"/>
        <dbReference type="ChEBI" id="CHEBI:15378"/>
        <dbReference type="ChEBI" id="CHEBI:15980"/>
        <dbReference type="ChEBI" id="CHEBI:57783"/>
        <dbReference type="ChEBI" id="CHEBI:58349"/>
        <dbReference type="EC" id="1.1.1.169"/>
    </reaction>
    <physiologicalReaction direction="right-to-left" evidence="8">
        <dbReference type="Rhea" id="RHEA:16235"/>
    </physiologicalReaction>
</comment>
<dbReference type="InterPro" id="IPR013332">
    <property type="entry name" value="KPR_N"/>
</dbReference>
<evidence type="ECO:0000256" key="9">
    <source>
        <dbReference type="ARBA" id="ARBA00048196"/>
    </source>
</evidence>